<evidence type="ECO:0000313" key="2">
    <source>
        <dbReference type="Proteomes" id="UP000002774"/>
    </source>
</evidence>
<gene>
    <name evidence="1" type="ORF">Mucpa_6564</name>
</gene>
<organism evidence="1 2">
    <name type="scientific">Mucilaginibacter paludis DSM 18603</name>
    <dbReference type="NCBI Taxonomy" id="714943"/>
    <lineage>
        <taxon>Bacteria</taxon>
        <taxon>Pseudomonadati</taxon>
        <taxon>Bacteroidota</taxon>
        <taxon>Sphingobacteriia</taxon>
        <taxon>Sphingobacteriales</taxon>
        <taxon>Sphingobacteriaceae</taxon>
        <taxon>Mucilaginibacter</taxon>
    </lineage>
</organism>
<name>H1YB90_9SPHI</name>
<dbReference type="HOGENOM" id="CLU_2735654_0_0_10"/>
<sequence>MDCSVYCDLLSESKVNPMLAASLPCELRRIPADKFIDAYTSHAIKLSLIDCSIIVTIHLENSINYCLIKYK</sequence>
<dbReference type="EMBL" id="CM001403">
    <property type="protein sequence ID" value="EHQ30616.1"/>
    <property type="molecule type" value="Genomic_DNA"/>
</dbReference>
<accession>H1YB90</accession>
<protein>
    <submittedName>
        <fullName evidence="1">Uncharacterized protein</fullName>
    </submittedName>
</protein>
<reference evidence="1" key="1">
    <citation type="submission" date="2011-09" db="EMBL/GenBank/DDBJ databases">
        <title>The permanent draft genome of Mucilaginibacter paludis DSM 18603.</title>
        <authorList>
            <consortium name="US DOE Joint Genome Institute (JGI-PGF)"/>
            <person name="Lucas S."/>
            <person name="Han J."/>
            <person name="Lapidus A."/>
            <person name="Bruce D."/>
            <person name="Goodwin L."/>
            <person name="Pitluck S."/>
            <person name="Peters L."/>
            <person name="Kyrpides N."/>
            <person name="Mavromatis K."/>
            <person name="Ivanova N."/>
            <person name="Mikhailova N."/>
            <person name="Held B."/>
            <person name="Detter J.C."/>
            <person name="Tapia R."/>
            <person name="Han C."/>
            <person name="Land M."/>
            <person name="Hauser L."/>
            <person name="Markowitz V."/>
            <person name="Cheng J.-F."/>
            <person name="Hugenholtz P."/>
            <person name="Woyke T."/>
            <person name="Wu D."/>
            <person name="Tindall B."/>
            <person name="Brambilla E."/>
            <person name="Klenk H.-P."/>
            <person name="Eisen J.A."/>
        </authorList>
    </citation>
    <scope>NUCLEOTIDE SEQUENCE [LARGE SCALE GENOMIC DNA]</scope>
    <source>
        <strain evidence="1">DSM 18603</strain>
    </source>
</reference>
<evidence type="ECO:0000313" key="1">
    <source>
        <dbReference type="EMBL" id="EHQ30616.1"/>
    </source>
</evidence>
<keyword evidence="2" id="KW-1185">Reference proteome</keyword>
<dbReference type="Proteomes" id="UP000002774">
    <property type="component" value="Chromosome"/>
</dbReference>
<proteinExistence type="predicted"/>
<dbReference type="AlphaFoldDB" id="H1YB90"/>